<evidence type="ECO:0000313" key="2">
    <source>
        <dbReference type="EMBL" id="MCC5468035.1"/>
    </source>
</evidence>
<keyword evidence="3" id="KW-1185">Reference proteome</keyword>
<dbReference type="PANTHER" id="PTHR43591:SF24">
    <property type="entry name" value="2-METHOXY-6-POLYPRENYL-1,4-BENZOQUINOL METHYLASE, MITOCHONDRIAL"/>
    <property type="match status" value="1"/>
</dbReference>
<dbReference type="Proteomes" id="UP001165492">
    <property type="component" value="Unassembled WGS sequence"/>
</dbReference>
<keyword evidence="2" id="KW-0489">Methyltransferase</keyword>
<dbReference type="InterPro" id="IPR029063">
    <property type="entry name" value="SAM-dependent_MTases_sf"/>
</dbReference>
<proteinExistence type="predicted"/>
<sequence length="252" mass="28977">MENALIKDAITKFWNERGQSYDNALGHGITNLEEKKLWLNILEEVIGTKSLKILDVGAGTGFLALLLAELGHQVTAVDLSEGMLGEGKRKADAMGVGVDWNIGDAESLPFQENTFDVVINRHLFWTLTRHTLALEEWKRVLKTGGRIVVMDGQWRQVGIMEWMRRRIHDIIKMAHGKEEWRRRYLKARSQLTFAGGAAPEEVMRLSNLSGFNNTSFMWLQNIYDMEKKMIPWYRCLTTSCYLRYVVIGQKNK</sequence>
<comment type="caution">
    <text evidence="2">The sequence shown here is derived from an EMBL/GenBank/DDBJ whole genome shotgun (WGS) entry which is preliminary data.</text>
</comment>
<dbReference type="PANTHER" id="PTHR43591">
    <property type="entry name" value="METHYLTRANSFERASE"/>
    <property type="match status" value="1"/>
</dbReference>
<protein>
    <submittedName>
        <fullName evidence="2">Class I SAM-dependent methyltransferase</fullName>
    </submittedName>
</protein>
<gene>
    <name evidence="2" type="ORF">LMF89_22115</name>
</gene>
<keyword evidence="2" id="KW-0808">Transferase</keyword>
<organism evidence="2 3">
    <name type="scientific">Pelosinus baikalensis</name>
    <dbReference type="NCBI Taxonomy" id="2892015"/>
    <lineage>
        <taxon>Bacteria</taxon>
        <taxon>Bacillati</taxon>
        <taxon>Bacillota</taxon>
        <taxon>Negativicutes</taxon>
        <taxon>Selenomonadales</taxon>
        <taxon>Sporomusaceae</taxon>
        <taxon>Pelosinus</taxon>
    </lineage>
</organism>
<dbReference type="RefSeq" id="WP_229536945.1">
    <property type="nucleotide sequence ID" value="NZ_JAJHJB010000046.1"/>
</dbReference>
<dbReference type="Pfam" id="PF08241">
    <property type="entry name" value="Methyltransf_11"/>
    <property type="match status" value="1"/>
</dbReference>
<dbReference type="Gene3D" id="3.40.50.150">
    <property type="entry name" value="Vaccinia Virus protein VP39"/>
    <property type="match status" value="1"/>
</dbReference>
<dbReference type="CDD" id="cd02440">
    <property type="entry name" value="AdoMet_MTases"/>
    <property type="match status" value="1"/>
</dbReference>
<dbReference type="EMBL" id="JAJHJB010000046">
    <property type="protein sequence ID" value="MCC5468035.1"/>
    <property type="molecule type" value="Genomic_DNA"/>
</dbReference>
<evidence type="ECO:0000313" key="3">
    <source>
        <dbReference type="Proteomes" id="UP001165492"/>
    </source>
</evidence>
<dbReference type="InterPro" id="IPR013216">
    <property type="entry name" value="Methyltransf_11"/>
</dbReference>
<accession>A0ABS8HY09</accession>
<dbReference type="GO" id="GO:0008168">
    <property type="term" value="F:methyltransferase activity"/>
    <property type="evidence" value="ECO:0007669"/>
    <property type="project" value="UniProtKB-KW"/>
</dbReference>
<evidence type="ECO:0000259" key="1">
    <source>
        <dbReference type="Pfam" id="PF08241"/>
    </source>
</evidence>
<reference evidence="2" key="1">
    <citation type="submission" date="2021-11" db="EMBL/GenBank/DDBJ databases">
        <title>Description of a new species Pelosinus isolated from the bottom sediments of Lake Baikal.</title>
        <authorList>
            <person name="Zakharyuk A."/>
        </authorList>
    </citation>
    <scope>NUCLEOTIDE SEQUENCE</scope>
    <source>
        <strain evidence="2">Bkl1</strain>
    </source>
</reference>
<name>A0ABS8HY09_9FIRM</name>
<dbReference type="GO" id="GO:0032259">
    <property type="term" value="P:methylation"/>
    <property type="evidence" value="ECO:0007669"/>
    <property type="project" value="UniProtKB-KW"/>
</dbReference>
<dbReference type="SUPFAM" id="SSF53335">
    <property type="entry name" value="S-adenosyl-L-methionine-dependent methyltransferases"/>
    <property type="match status" value="1"/>
</dbReference>
<feature type="domain" description="Methyltransferase type 11" evidence="1">
    <location>
        <begin position="54"/>
        <end position="149"/>
    </location>
</feature>